<name>A0ABN1IPB0_9GAMM</name>
<proteinExistence type="predicted"/>
<comment type="caution">
    <text evidence="2">The sequence shown here is derived from an EMBL/GenBank/DDBJ whole genome shotgun (WGS) entry which is preliminary data.</text>
</comment>
<dbReference type="EMBL" id="BAAAEU010000023">
    <property type="protein sequence ID" value="GAA0718566.1"/>
    <property type="molecule type" value="Genomic_DNA"/>
</dbReference>
<evidence type="ECO:0008006" key="4">
    <source>
        <dbReference type="Google" id="ProtNLM"/>
    </source>
</evidence>
<protein>
    <recommendedName>
        <fullName evidence="4">Phage holin family protein</fullName>
    </recommendedName>
</protein>
<dbReference type="Proteomes" id="UP001501523">
    <property type="component" value="Unassembled WGS sequence"/>
</dbReference>
<keyword evidence="3" id="KW-1185">Reference proteome</keyword>
<dbReference type="RefSeq" id="WP_343791851.1">
    <property type="nucleotide sequence ID" value="NZ_BAAAEU010000023.1"/>
</dbReference>
<organism evidence="2 3">
    <name type="scientific">Dokdonella soli</name>
    <dbReference type="NCBI Taxonomy" id="529810"/>
    <lineage>
        <taxon>Bacteria</taxon>
        <taxon>Pseudomonadati</taxon>
        <taxon>Pseudomonadota</taxon>
        <taxon>Gammaproteobacteria</taxon>
        <taxon>Lysobacterales</taxon>
        <taxon>Rhodanobacteraceae</taxon>
        <taxon>Dokdonella</taxon>
    </lineage>
</organism>
<sequence>MDKPEESTHESPHAADTLSVAGAALVQAMHVAEAAWALLRAELRLARSSALVLVGLAFVLVLLGVGTWLATNAAIAAGIYELTGHMFYGIGGIALANLLGVGIVLIAMRGCWRDLSLPRTRRVLGQIGRARA</sequence>
<evidence type="ECO:0000313" key="2">
    <source>
        <dbReference type="EMBL" id="GAA0718566.1"/>
    </source>
</evidence>
<reference evidence="2 3" key="1">
    <citation type="journal article" date="2019" name="Int. J. Syst. Evol. Microbiol.">
        <title>The Global Catalogue of Microorganisms (GCM) 10K type strain sequencing project: providing services to taxonomists for standard genome sequencing and annotation.</title>
        <authorList>
            <consortium name="The Broad Institute Genomics Platform"/>
            <consortium name="The Broad Institute Genome Sequencing Center for Infectious Disease"/>
            <person name="Wu L."/>
            <person name="Ma J."/>
        </authorList>
    </citation>
    <scope>NUCLEOTIDE SEQUENCE [LARGE SCALE GENOMIC DNA]</scope>
    <source>
        <strain evidence="2 3">JCM 15421</strain>
    </source>
</reference>
<accession>A0ABN1IPB0</accession>
<keyword evidence="1" id="KW-1133">Transmembrane helix</keyword>
<keyword evidence="1" id="KW-0472">Membrane</keyword>
<feature type="transmembrane region" description="Helical" evidence="1">
    <location>
        <begin position="86"/>
        <end position="112"/>
    </location>
</feature>
<keyword evidence="1" id="KW-0812">Transmembrane</keyword>
<evidence type="ECO:0000256" key="1">
    <source>
        <dbReference type="SAM" id="Phobius"/>
    </source>
</evidence>
<gene>
    <name evidence="2" type="ORF">GCM10009105_26230</name>
</gene>
<feature type="transmembrane region" description="Helical" evidence="1">
    <location>
        <begin position="51"/>
        <end position="80"/>
    </location>
</feature>
<evidence type="ECO:0000313" key="3">
    <source>
        <dbReference type="Proteomes" id="UP001501523"/>
    </source>
</evidence>